<evidence type="ECO:0000256" key="1">
    <source>
        <dbReference type="ARBA" id="ARBA00004123"/>
    </source>
</evidence>
<dbReference type="Pfam" id="PF13868">
    <property type="entry name" value="TPH"/>
    <property type="match status" value="1"/>
</dbReference>
<organism evidence="16 17">
    <name type="scientific">Champsocephalus gunnari</name>
    <name type="common">Mackerel icefish</name>
    <dbReference type="NCBI Taxonomy" id="52237"/>
    <lineage>
        <taxon>Eukaryota</taxon>
        <taxon>Metazoa</taxon>
        <taxon>Chordata</taxon>
        <taxon>Craniata</taxon>
        <taxon>Vertebrata</taxon>
        <taxon>Euteleostomi</taxon>
        <taxon>Actinopterygii</taxon>
        <taxon>Neopterygii</taxon>
        <taxon>Teleostei</taxon>
        <taxon>Neoteleostei</taxon>
        <taxon>Acanthomorphata</taxon>
        <taxon>Eupercaria</taxon>
        <taxon>Perciformes</taxon>
        <taxon>Notothenioidei</taxon>
        <taxon>Channichthyidae</taxon>
        <taxon>Champsocephalus</taxon>
    </lineage>
</organism>
<keyword evidence="6" id="KW-0282">Flagellum</keyword>
<keyword evidence="5" id="KW-0963">Cytoplasm</keyword>
<feature type="region of interest" description="Disordered" evidence="14">
    <location>
        <begin position="62"/>
        <end position="90"/>
    </location>
</feature>
<comment type="caution">
    <text evidence="16">The sequence shown here is derived from an EMBL/GenBank/DDBJ whole genome shotgun (WGS) entry which is preliminary data.</text>
</comment>
<dbReference type="AlphaFoldDB" id="A0AAN8D906"/>
<dbReference type="GO" id="GO:0005634">
    <property type="term" value="C:nucleus"/>
    <property type="evidence" value="ECO:0007669"/>
    <property type="project" value="UniProtKB-SubCell"/>
</dbReference>
<evidence type="ECO:0000256" key="4">
    <source>
        <dbReference type="ARBA" id="ARBA00014813"/>
    </source>
</evidence>
<evidence type="ECO:0000256" key="6">
    <source>
        <dbReference type="ARBA" id="ARBA00022846"/>
    </source>
</evidence>
<evidence type="ECO:0000256" key="10">
    <source>
        <dbReference type="ARBA" id="ARBA00023242"/>
    </source>
</evidence>
<evidence type="ECO:0000256" key="8">
    <source>
        <dbReference type="ARBA" id="ARBA00023069"/>
    </source>
</evidence>
<keyword evidence="8" id="KW-0969">Cilium</keyword>
<keyword evidence="9" id="KW-0206">Cytoskeleton</keyword>
<sequence>MMQYQREMELQLMEKERKRQEAYDDFLKERLLVDELVRKGYDEDPVQSQLKLEKVRATLQHIEESKKHRAERRPMEESKMTKAREVKPGG</sequence>
<keyword evidence="7" id="KW-0175">Coiled coil</keyword>
<protein>
    <recommendedName>
        <fullName evidence="4">Meiosis-specific nuclear structural protein 1</fullName>
    </recommendedName>
</protein>
<evidence type="ECO:0000256" key="14">
    <source>
        <dbReference type="SAM" id="MobiDB-lite"/>
    </source>
</evidence>
<evidence type="ECO:0000256" key="3">
    <source>
        <dbReference type="ARBA" id="ARBA00009158"/>
    </source>
</evidence>
<feature type="domain" description="Trichohyalin-plectin-homology" evidence="15">
    <location>
        <begin position="1"/>
        <end position="82"/>
    </location>
</feature>
<comment type="function">
    <text evidence="13">Microtubule inner protein (MIP) part of the dynein-decorated doublet microtubules (DMTs) in cilia axoneme, which is required for motile cilia beating. May play a role in the control of meiotic division and germ cell differentiation through regulation of pairing and recombination during meiosis. Required for sperm flagella assembly. May play a role in the assembly and function of the outer dynein arm-docking complex (ODA-DC). ODA-DC mediates outer dynein arms (ODA) binding onto the axonemal doublet microtubules.</text>
</comment>
<dbReference type="PANTHER" id="PTHR19265:SF0">
    <property type="entry name" value="MEIOSIS-SPECIFIC NUCLEAR STRUCTURAL PROTEIN 1"/>
    <property type="match status" value="1"/>
</dbReference>
<evidence type="ECO:0000256" key="7">
    <source>
        <dbReference type="ARBA" id="ARBA00023054"/>
    </source>
</evidence>
<dbReference type="Proteomes" id="UP001331515">
    <property type="component" value="Unassembled WGS sequence"/>
</dbReference>
<dbReference type="GO" id="GO:0051321">
    <property type="term" value="P:meiotic cell cycle"/>
    <property type="evidence" value="ECO:0007669"/>
    <property type="project" value="UniProtKB-KW"/>
</dbReference>
<dbReference type="GO" id="GO:0044782">
    <property type="term" value="P:cilium organization"/>
    <property type="evidence" value="ECO:0007669"/>
    <property type="project" value="TreeGrafter"/>
</dbReference>
<evidence type="ECO:0000259" key="15">
    <source>
        <dbReference type="Pfam" id="PF13868"/>
    </source>
</evidence>
<evidence type="ECO:0000256" key="5">
    <source>
        <dbReference type="ARBA" id="ARBA00022490"/>
    </source>
</evidence>
<keyword evidence="10" id="KW-0539">Nucleus</keyword>
<proteinExistence type="inferred from homology"/>
<evidence type="ECO:0000313" key="16">
    <source>
        <dbReference type="EMBL" id="KAK5916338.1"/>
    </source>
</evidence>
<keyword evidence="12" id="KW-0966">Cell projection</keyword>
<dbReference type="GO" id="GO:0031514">
    <property type="term" value="C:motile cilium"/>
    <property type="evidence" value="ECO:0007669"/>
    <property type="project" value="TreeGrafter"/>
</dbReference>
<dbReference type="PANTHER" id="PTHR19265">
    <property type="entry name" value="MEIOSIS-SPECIFIC NUCLEAR STRUCTURAL PROTEIN 1"/>
    <property type="match status" value="1"/>
</dbReference>
<evidence type="ECO:0000256" key="2">
    <source>
        <dbReference type="ARBA" id="ARBA00004611"/>
    </source>
</evidence>
<evidence type="ECO:0000313" key="17">
    <source>
        <dbReference type="Proteomes" id="UP001331515"/>
    </source>
</evidence>
<dbReference type="InterPro" id="IPR043597">
    <property type="entry name" value="TPH_dom"/>
</dbReference>
<keyword evidence="17" id="KW-1185">Reference proteome</keyword>
<comment type="similarity">
    <text evidence="3">Belongs to the MNS1 family.</text>
</comment>
<dbReference type="EMBL" id="JAURVH010001526">
    <property type="protein sequence ID" value="KAK5916338.1"/>
    <property type="molecule type" value="Genomic_DNA"/>
</dbReference>
<keyword evidence="11" id="KW-0469">Meiosis</keyword>
<name>A0AAN8D906_CHAGU</name>
<evidence type="ECO:0000256" key="13">
    <source>
        <dbReference type="ARBA" id="ARBA00046114"/>
    </source>
</evidence>
<dbReference type="InterPro" id="IPR026504">
    <property type="entry name" value="MNS1"/>
</dbReference>
<accession>A0AAN8D906</accession>
<gene>
    <name evidence="16" type="ORF">CgunFtcFv8_011331</name>
</gene>
<evidence type="ECO:0000256" key="11">
    <source>
        <dbReference type="ARBA" id="ARBA00023254"/>
    </source>
</evidence>
<evidence type="ECO:0000256" key="12">
    <source>
        <dbReference type="ARBA" id="ARBA00023273"/>
    </source>
</evidence>
<comment type="subcellular location">
    <subcellularLocation>
        <location evidence="2">Cytoplasm</location>
        <location evidence="2">Cytoskeleton</location>
        <location evidence="2">Flagellum axoneme</location>
    </subcellularLocation>
    <subcellularLocation>
        <location evidence="1">Nucleus</location>
    </subcellularLocation>
</comment>
<evidence type="ECO:0000256" key="9">
    <source>
        <dbReference type="ARBA" id="ARBA00023212"/>
    </source>
</evidence>
<reference evidence="16 17" key="1">
    <citation type="journal article" date="2023" name="Mol. Biol. Evol.">
        <title>Genomics of Secondarily Temperate Adaptation in the Only Non-Antarctic Icefish.</title>
        <authorList>
            <person name="Rivera-Colon A.G."/>
            <person name="Rayamajhi N."/>
            <person name="Minhas B.F."/>
            <person name="Madrigal G."/>
            <person name="Bilyk K.T."/>
            <person name="Yoon V."/>
            <person name="Hune M."/>
            <person name="Gregory S."/>
            <person name="Cheng C.H.C."/>
            <person name="Catchen J.M."/>
        </authorList>
    </citation>
    <scope>NUCLEOTIDE SEQUENCE [LARGE SCALE GENOMIC DNA]</scope>
    <source>
        <tissue evidence="16">White muscle</tissue>
    </source>
</reference>